<gene>
    <name evidence="9" type="ORF">H3Z83_11660</name>
</gene>
<dbReference type="EMBL" id="JACGLS010000006">
    <property type="protein sequence ID" value="MBA6157170.1"/>
    <property type="molecule type" value="Genomic_DNA"/>
</dbReference>
<dbReference type="GO" id="GO:0000271">
    <property type="term" value="P:polysaccharide biosynthetic process"/>
    <property type="evidence" value="ECO:0007669"/>
    <property type="project" value="UniProtKB-KW"/>
</dbReference>
<name>A0A839AS44_9FLAO</name>
<sequence length="331" mass="39875">MGIDFVVTWVDMDDPKWIKEFSKYSDKIDNSVNEKSEARFRDHGFLKYWFRGIEKFAPWVRKIHFVTSGQKPEWLDENHHKINLVSHSDYIPNEFLPVFNSNLIEIYMHKIPDLSDRFVYFNDDFFIINHVSESRFFENGLPKDIATFRTNTGISQFEKMLKNNIRLINKHFDKKEVFKRDHDKWYHPSYGSRSRITKLLKYYNKFVTLRTPHNAQPYLKSTFEDVWEHCGEELTEMSKHRFRSNDDYTPELFKTWQICKSNFIPYNTYQDTKMFSLVIKSKKAIKAVREQSYKLVCLNDNVHIRNYDKVMQDINDAFESILPEKSSFEKD</sequence>
<evidence type="ECO:0000259" key="6">
    <source>
        <dbReference type="Pfam" id="PF11380"/>
    </source>
</evidence>
<dbReference type="Proteomes" id="UP000563906">
    <property type="component" value="Unassembled WGS sequence"/>
</dbReference>
<feature type="domain" description="Stealth protein CR4 conserved region 4" evidence="8">
    <location>
        <begin position="287"/>
        <end position="331"/>
    </location>
</feature>
<dbReference type="InterPro" id="IPR031358">
    <property type="entry name" value="Stealth_CR1"/>
</dbReference>
<dbReference type="PANTHER" id="PTHR24045:SF0">
    <property type="entry name" value="N-ACETYLGLUCOSAMINE-1-PHOSPHOTRANSFERASE SUBUNITS ALPHA_BETA"/>
    <property type="match status" value="1"/>
</dbReference>
<keyword evidence="3" id="KW-0808">Transferase</keyword>
<accession>A0A839AS44</accession>
<evidence type="ECO:0000256" key="2">
    <source>
        <dbReference type="ARBA" id="ARBA00022423"/>
    </source>
</evidence>
<dbReference type="AlphaFoldDB" id="A0A839AS44"/>
<comment type="caution">
    <text evidence="9">The sequence shown here is derived from an EMBL/GenBank/DDBJ whole genome shotgun (WGS) entry which is preliminary data.</text>
</comment>
<evidence type="ECO:0000256" key="3">
    <source>
        <dbReference type="ARBA" id="ARBA00022679"/>
    </source>
</evidence>
<proteinExistence type="inferred from homology"/>
<feature type="domain" description="Stealth protein CR1 conserved region 1" evidence="7">
    <location>
        <begin position="3"/>
        <end position="28"/>
    </location>
</feature>
<keyword evidence="4" id="KW-0270">Exopolysaccharide synthesis</keyword>
<feature type="domain" description="Stealth protein CR2 conserved region 2" evidence="6">
    <location>
        <begin position="39"/>
        <end position="139"/>
    </location>
</feature>
<evidence type="ECO:0000313" key="10">
    <source>
        <dbReference type="Proteomes" id="UP000563906"/>
    </source>
</evidence>
<dbReference type="Pfam" id="PF17101">
    <property type="entry name" value="Stealth_CR1"/>
    <property type="match status" value="1"/>
</dbReference>
<dbReference type="InterPro" id="IPR047141">
    <property type="entry name" value="Stealth"/>
</dbReference>
<dbReference type="InterPro" id="IPR021520">
    <property type="entry name" value="Stealth_CR2"/>
</dbReference>
<dbReference type="InterPro" id="IPR031356">
    <property type="entry name" value="Stealth_CR4"/>
</dbReference>
<reference evidence="9 10" key="1">
    <citation type="submission" date="2020-07" db="EMBL/GenBank/DDBJ databases">
        <title>Bacterium isolated from marine sediment.</title>
        <authorList>
            <person name="Shang D."/>
            <person name="Du Z.-J."/>
        </authorList>
    </citation>
    <scope>NUCLEOTIDE SEQUENCE [LARGE SCALE GENOMIC DNA]</scope>
    <source>
        <strain evidence="9 10">S7007</strain>
    </source>
</reference>
<comment type="similarity">
    <text evidence="1">Belongs to the stealth family.</text>
</comment>
<dbReference type="Pfam" id="PF11380">
    <property type="entry name" value="Stealth_CR2"/>
    <property type="match status" value="1"/>
</dbReference>
<evidence type="ECO:0000256" key="4">
    <source>
        <dbReference type="ARBA" id="ARBA00023169"/>
    </source>
</evidence>
<dbReference type="PANTHER" id="PTHR24045">
    <property type="match status" value="1"/>
</dbReference>
<organism evidence="9 10">
    <name type="scientific">Tenacibaculum pelagium</name>
    <dbReference type="NCBI Taxonomy" id="2759527"/>
    <lineage>
        <taxon>Bacteria</taxon>
        <taxon>Pseudomonadati</taxon>
        <taxon>Bacteroidota</taxon>
        <taxon>Flavobacteriia</taxon>
        <taxon>Flavobacteriales</taxon>
        <taxon>Flavobacteriaceae</taxon>
        <taxon>Tenacibaculum</taxon>
    </lineage>
</organism>
<evidence type="ECO:0000256" key="5">
    <source>
        <dbReference type="ARBA" id="ARBA00032902"/>
    </source>
</evidence>
<dbReference type="RefSeq" id="WP_182125669.1">
    <property type="nucleotide sequence ID" value="NZ_JACGLS010000006.1"/>
</dbReference>
<evidence type="ECO:0000313" key="9">
    <source>
        <dbReference type="EMBL" id="MBA6157170.1"/>
    </source>
</evidence>
<dbReference type="GO" id="GO:0016772">
    <property type="term" value="F:transferase activity, transferring phosphorus-containing groups"/>
    <property type="evidence" value="ECO:0007669"/>
    <property type="project" value="InterPro"/>
</dbReference>
<evidence type="ECO:0000259" key="8">
    <source>
        <dbReference type="Pfam" id="PF17103"/>
    </source>
</evidence>
<protein>
    <recommendedName>
        <fullName evidence="2">Capsular polysaccharide phosphotransferase SacB</fullName>
    </recommendedName>
    <alternativeName>
        <fullName evidence="5">Stealth protein SacB</fullName>
    </alternativeName>
</protein>
<dbReference type="Pfam" id="PF17103">
    <property type="entry name" value="Stealth_CR4"/>
    <property type="match status" value="1"/>
</dbReference>
<evidence type="ECO:0000256" key="1">
    <source>
        <dbReference type="ARBA" id="ARBA00007583"/>
    </source>
</evidence>
<evidence type="ECO:0000259" key="7">
    <source>
        <dbReference type="Pfam" id="PF17101"/>
    </source>
</evidence>
<keyword evidence="10" id="KW-1185">Reference proteome</keyword>